<dbReference type="AlphaFoldDB" id="A0A8S3T5A7"/>
<sequence length="246" mass="28789">MSLQHRKNTAGNNASTIKWVFNTGEYSREQCINHQMGLQQENTAGETIKWVFNTGEYRGTMHQPSNGSSTQEEYSREQCINHQMSLQHRRIQQEQCINHQMGLQHRENTAGNNASTIKWVFNTGEYSKQCINHQMGLQHRKNTAVTMHQPSNESSTQEEYSREQCINHQMGLQHRRIQQEQCMQQPSNGSSTQGEYSREQCINHQMGLQNTAGSKPSNESYYRRIQQEQCINHQMSLQYRREYSRE</sequence>
<keyword evidence="2" id="KW-1185">Reference proteome</keyword>
<gene>
    <name evidence="1" type="ORF">MEDL_40088</name>
</gene>
<comment type="caution">
    <text evidence="1">The sequence shown here is derived from an EMBL/GenBank/DDBJ whole genome shotgun (WGS) entry which is preliminary data.</text>
</comment>
<organism evidence="1 2">
    <name type="scientific">Mytilus edulis</name>
    <name type="common">Blue mussel</name>
    <dbReference type="NCBI Taxonomy" id="6550"/>
    <lineage>
        <taxon>Eukaryota</taxon>
        <taxon>Metazoa</taxon>
        <taxon>Spiralia</taxon>
        <taxon>Lophotrochozoa</taxon>
        <taxon>Mollusca</taxon>
        <taxon>Bivalvia</taxon>
        <taxon>Autobranchia</taxon>
        <taxon>Pteriomorphia</taxon>
        <taxon>Mytilida</taxon>
        <taxon>Mytiloidea</taxon>
        <taxon>Mytilidae</taxon>
        <taxon>Mytilinae</taxon>
        <taxon>Mytilus</taxon>
    </lineage>
</organism>
<proteinExistence type="predicted"/>
<reference evidence="1" key="1">
    <citation type="submission" date="2021-03" db="EMBL/GenBank/DDBJ databases">
        <authorList>
            <person name="Bekaert M."/>
        </authorList>
    </citation>
    <scope>NUCLEOTIDE SEQUENCE</scope>
</reference>
<evidence type="ECO:0000313" key="2">
    <source>
        <dbReference type="Proteomes" id="UP000683360"/>
    </source>
</evidence>
<dbReference type="EMBL" id="CAJPWZ010001948">
    <property type="protein sequence ID" value="CAG2227003.1"/>
    <property type="molecule type" value="Genomic_DNA"/>
</dbReference>
<dbReference type="Proteomes" id="UP000683360">
    <property type="component" value="Unassembled WGS sequence"/>
</dbReference>
<evidence type="ECO:0000313" key="1">
    <source>
        <dbReference type="EMBL" id="CAG2227003.1"/>
    </source>
</evidence>
<protein>
    <submittedName>
        <fullName evidence="1">Uncharacterized protein</fullName>
    </submittedName>
</protein>
<name>A0A8S3T5A7_MYTED</name>
<accession>A0A8S3T5A7</accession>